<proteinExistence type="predicted"/>
<evidence type="ECO:0000313" key="3">
    <source>
        <dbReference type="EMBL" id="CAB5043402.1"/>
    </source>
</evidence>
<gene>
    <name evidence="2" type="ORF">UFOPK3495_01678</name>
    <name evidence="3" type="ORF">UFOPK4237_01781</name>
</gene>
<accession>A0A6J7SRD3</accession>
<evidence type="ECO:0000256" key="1">
    <source>
        <dbReference type="SAM" id="Phobius"/>
    </source>
</evidence>
<dbReference type="InterPro" id="IPR049790">
    <property type="entry name" value="Rv3655c/TadE"/>
</dbReference>
<evidence type="ECO:0000313" key="2">
    <source>
        <dbReference type="EMBL" id="CAB4912577.1"/>
    </source>
</evidence>
<keyword evidence="1" id="KW-0812">Transmembrane</keyword>
<dbReference type="EMBL" id="CAFBPZ010000201">
    <property type="protein sequence ID" value="CAB5043402.1"/>
    <property type="molecule type" value="Genomic_DNA"/>
</dbReference>
<organism evidence="3">
    <name type="scientific">freshwater metagenome</name>
    <dbReference type="NCBI Taxonomy" id="449393"/>
    <lineage>
        <taxon>unclassified sequences</taxon>
        <taxon>metagenomes</taxon>
        <taxon>ecological metagenomes</taxon>
    </lineage>
</organism>
<dbReference type="EMBL" id="CAFBMC010000142">
    <property type="protein sequence ID" value="CAB4912577.1"/>
    <property type="molecule type" value="Genomic_DNA"/>
</dbReference>
<name>A0A6J7SRD3_9ZZZZ</name>
<sequence>MTSLFGSSRFLADSTQRDRGSAVIETAMMIPVLLAVTVVFLTTIQLGITSVHLTDTAHDLARALARGVTQSQINEQASAEAPDAQLLLSNTDASVTVTLRQDIDVPIPILSRFSFTFERSATAPIEQV</sequence>
<protein>
    <submittedName>
        <fullName evidence="3">Unannotated protein</fullName>
    </submittedName>
</protein>
<keyword evidence="1" id="KW-0472">Membrane</keyword>
<keyword evidence="1" id="KW-1133">Transmembrane helix</keyword>
<dbReference type="NCBIfam" id="NF041390">
    <property type="entry name" value="TadE_Rv3655c"/>
    <property type="match status" value="1"/>
</dbReference>
<dbReference type="AlphaFoldDB" id="A0A6J7SRD3"/>
<feature type="transmembrane region" description="Helical" evidence="1">
    <location>
        <begin position="20"/>
        <end position="41"/>
    </location>
</feature>
<reference evidence="3" key="1">
    <citation type="submission" date="2020-05" db="EMBL/GenBank/DDBJ databases">
        <authorList>
            <person name="Chiriac C."/>
            <person name="Salcher M."/>
            <person name="Ghai R."/>
            <person name="Kavagutti S V."/>
        </authorList>
    </citation>
    <scope>NUCLEOTIDE SEQUENCE</scope>
</reference>